<sequence>MNPAKMLLYLFLYFYLFHISNSIDTITSSQSIKDGDVIVSSRKIFALGFFSLRNPEKRYVGIWYNQISERTFVWVANRDNPISDKSGVLSINTEGNLVLQETNKSVLVWQTNVAHAPALNTIALLLDTGNLVLVRNDTRETLWQAFDHPTNTLLPNMKLGLDKRTGLNRLLTSWKSPDDPGTGNFSFGMDIIGFPQVFLYKNDVKLWRTGSWTGQRLSGVPEMTQNYIFKITFVDNQDELFISYAINNPSILSRMLTNESGFQQRFTWSNQDERWIGFWSAPKEQCDYYGHCGPNSNCSPYHADEFECTCLPGFVPKNPQEWFLRDGSGGCKRKPGISTCQSGEGFVKVARVKAPDASVARVDMNLGMKACEEKCLRNCSCFAYTSAHAEINGGIGCLTYHGDMMDTRTYTNAGQDLFVRVDASELAAYAQKNSKRKRRLALIIVPGVVGVLLLGSCCYYLWRRHSKRKGEKKRQRRRELLFFSSTPRLSDHEASPSVKSNEGSRNIDVTFFELSTVVAATEDFSANNKLGQGGFGPVYKGKLSNGQEIAVKRLSTTSGQGILEFKNEVLLIAKLQHRNLVRILGCCIEEDEKMLIYEFMPNKSLDHFIFDESRKVLLDWKKRFDIILGIARGVLYLHQDSRLRIIHRDLKASNILLDGEMNSRISDFGTARVFGGEQISGNTKRVVGTFGYMSPEYALGGLFSTKSDVFSFGVLLLEIVSGKKNSSIFNNDDSSNLIRWAWELWRDDKALEIVDSSLADSCPASEALRCIQVGLLCVQDSTTDRPSMSTVVFMLGNETALPSPKQPTFHFKRFQSETDSTSTGTKSSTVNEVTITALDAR</sequence>
<evidence type="ECO:0000313" key="1">
    <source>
        <dbReference type="EMBL" id="KAJ4703325.1"/>
    </source>
</evidence>
<dbReference type="Proteomes" id="UP001164539">
    <property type="component" value="Chromosome 13"/>
</dbReference>
<accession>A0ACC1WVY8</accession>
<keyword evidence="2" id="KW-1185">Reference proteome</keyword>
<proteinExistence type="predicted"/>
<reference evidence="1 2" key="1">
    <citation type="journal article" date="2023" name="Science">
        <title>Complex scaffold remodeling in plant triterpene biosynthesis.</title>
        <authorList>
            <person name="De La Pena R."/>
            <person name="Hodgson H."/>
            <person name="Liu J.C."/>
            <person name="Stephenson M.J."/>
            <person name="Martin A.C."/>
            <person name="Owen C."/>
            <person name="Harkess A."/>
            <person name="Leebens-Mack J."/>
            <person name="Jimenez L.E."/>
            <person name="Osbourn A."/>
            <person name="Sattely E.S."/>
        </authorList>
    </citation>
    <scope>NUCLEOTIDE SEQUENCE [LARGE SCALE GENOMIC DNA]</scope>
    <source>
        <strain evidence="2">cv. JPN11</strain>
        <tissue evidence="1">Leaf</tissue>
    </source>
</reference>
<evidence type="ECO:0000313" key="2">
    <source>
        <dbReference type="Proteomes" id="UP001164539"/>
    </source>
</evidence>
<gene>
    <name evidence="1" type="ORF">OWV82_023249</name>
</gene>
<organism evidence="1 2">
    <name type="scientific">Melia azedarach</name>
    <name type="common">Chinaberry tree</name>
    <dbReference type="NCBI Taxonomy" id="155640"/>
    <lineage>
        <taxon>Eukaryota</taxon>
        <taxon>Viridiplantae</taxon>
        <taxon>Streptophyta</taxon>
        <taxon>Embryophyta</taxon>
        <taxon>Tracheophyta</taxon>
        <taxon>Spermatophyta</taxon>
        <taxon>Magnoliopsida</taxon>
        <taxon>eudicotyledons</taxon>
        <taxon>Gunneridae</taxon>
        <taxon>Pentapetalae</taxon>
        <taxon>rosids</taxon>
        <taxon>malvids</taxon>
        <taxon>Sapindales</taxon>
        <taxon>Meliaceae</taxon>
        <taxon>Melia</taxon>
    </lineage>
</organism>
<dbReference type="EMBL" id="CM051406">
    <property type="protein sequence ID" value="KAJ4703325.1"/>
    <property type="molecule type" value="Genomic_DNA"/>
</dbReference>
<protein>
    <submittedName>
        <fullName evidence="1">Receptor-like kinase</fullName>
    </submittedName>
</protein>
<comment type="caution">
    <text evidence="1">The sequence shown here is derived from an EMBL/GenBank/DDBJ whole genome shotgun (WGS) entry which is preliminary data.</text>
</comment>
<name>A0ACC1WVY8_MELAZ</name>